<keyword evidence="3" id="KW-1185">Reference proteome</keyword>
<gene>
    <name evidence="2" type="ORF">JIG36_31160</name>
</gene>
<organism evidence="2 3">
    <name type="scientific">Paractinoplanes ovalisporus</name>
    <dbReference type="NCBI Taxonomy" id="2810368"/>
    <lineage>
        <taxon>Bacteria</taxon>
        <taxon>Bacillati</taxon>
        <taxon>Actinomycetota</taxon>
        <taxon>Actinomycetes</taxon>
        <taxon>Micromonosporales</taxon>
        <taxon>Micromonosporaceae</taxon>
        <taxon>Paractinoplanes</taxon>
    </lineage>
</organism>
<dbReference type="InterPro" id="IPR006311">
    <property type="entry name" value="TAT_signal"/>
</dbReference>
<dbReference type="Proteomes" id="UP000632138">
    <property type="component" value="Unassembled WGS sequence"/>
</dbReference>
<protein>
    <submittedName>
        <fullName evidence="2">Uncharacterized protein</fullName>
    </submittedName>
</protein>
<proteinExistence type="predicted"/>
<keyword evidence="1" id="KW-0472">Membrane</keyword>
<dbReference type="RefSeq" id="WP_203379951.1">
    <property type="nucleotide sequence ID" value="NZ_JAENHP010000012.1"/>
</dbReference>
<feature type="transmembrane region" description="Helical" evidence="1">
    <location>
        <begin position="41"/>
        <end position="60"/>
    </location>
</feature>
<name>A0ABS2AJE7_9ACTN</name>
<reference evidence="2 3" key="1">
    <citation type="submission" date="2021-01" db="EMBL/GenBank/DDBJ databases">
        <title>Actinoplanes sp. nov. LDG1-06 isolated from lichen.</title>
        <authorList>
            <person name="Saeng-In P."/>
            <person name="Phongsopitanun W."/>
            <person name="Kanchanasin P."/>
            <person name="Yuki M."/>
            <person name="Kudo T."/>
            <person name="Ohkuma M."/>
            <person name="Tanasupawat S."/>
        </authorList>
    </citation>
    <scope>NUCLEOTIDE SEQUENCE [LARGE SCALE GENOMIC DNA]</scope>
    <source>
        <strain evidence="2 3">LDG1-06</strain>
    </source>
</reference>
<comment type="caution">
    <text evidence="2">The sequence shown here is derived from an EMBL/GenBank/DDBJ whole genome shotgun (WGS) entry which is preliminary data.</text>
</comment>
<evidence type="ECO:0000256" key="1">
    <source>
        <dbReference type="SAM" id="Phobius"/>
    </source>
</evidence>
<keyword evidence="1" id="KW-0812">Transmembrane</keyword>
<evidence type="ECO:0000313" key="2">
    <source>
        <dbReference type="EMBL" id="MBM2619982.1"/>
    </source>
</evidence>
<keyword evidence="1" id="KW-1133">Transmembrane helix</keyword>
<dbReference type="EMBL" id="JAENHP010000012">
    <property type="protein sequence ID" value="MBM2619982.1"/>
    <property type="molecule type" value="Genomic_DNA"/>
</dbReference>
<accession>A0ABS2AJE7</accession>
<evidence type="ECO:0000313" key="3">
    <source>
        <dbReference type="Proteomes" id="UP000632138"/>
    </source>
</evidence>
<sequence>MTDTDVRDALTRASGHLDPAPDLLDRVRAGGRRRVVRRRSVLGGALAALAVGAVPAVRAVRGAPVTATAAGDLGRDAELLERVRAAWRSAVPGLSGQPYVHWAGNTPAGPVALITQSSADTVMDHQGFVETVGGRLRVVAGTLLVEPGTVGPAAILAGAGRDVLVLATGGQSVWYSETYEINAAGRVDRTFVQVPDQREGVVVYPRVDNTGIALMLSGGRTPRVPILNFDERFGGARPVRIERVLPGAGTARLTDSEKIRWDLGRQTGFLDPYGYHFDEGPAEWYLRGRTADGRRLVVQTLVLNGEARVFCLVGAANSTPVVHYLGAYGTGVSARLKVPGGDVLVLRARLPEKLGVAVAADKCQLRFRVRDGAWLPVSGNAAVLPEAATELEVTPPDGAAIVPLPLP</sequence>
<dbReference type="PROSITE" id="PS51318">
    <property type="entry name" value="TAT"/>
    <property type="match status" value="1"/>
</dbReference>